<dbReference type="AlphaFoldDB" id="A0A199P4E6"/>
<protein>
    <submittedName>
        <fullName evidence="1">Uncharacterized protein</fullName>
    </submittedName>
</protein>
<reference evidence="1 2" key="1">
    <citation type="submission" date="2016-04" db="EMBL/GenBank/DDBJ databases">
        <title>Xanthomonas translucens phylogeny.</title>
        <authorList>
            <person name="Langlois P."/>
        </authorList>
    </citation>
    <scope>NUCLEOTIDE SEQUENCE [LARGE SCALE GENOMIC DNA]</scope>
    <source>
        <strain evidence="1 2">B99</strain>
    </source>
</reference>
<organism evidence="1 2">
    <name type="scientific">Xanthomonas graminis pv. poae</name>
    <dbReference type="NCBI Taxonomy" id="227946"/>
    <lineage>
        <taxon>Bacteria</taxon>
        <taxon>Pseudomonadati</taxon>
        <taxon>Pseudomonadota</taxon>
        <taxon>Gammaproteobacteria</taxon>
        <taxon>Lysobacterales</taxon>
        <taxon>Lysobacteraceae</taxon>
        <taxon>Xanthomonas</taxon>
        <taxon>Xanthomonas translucens group</taxon>
        <taxon>Xanthomonas graminis</taxon>
    </lineage>
</organism>
<accession>A0A199P4E6</accession>
<comment type="caution">
    <text evidence="1">The sequence shown here is derived from an EMBL/GenBank/DDBJ whole genome shotgun (WGS) entry which is preliminary data.</text>
</comment>
<proteinExistence type="predicted"/>
<evidence type="ECO:0000313" key="2">
    <source>
        <dbReference type="Proteomes" id="UP000093858"/>
    </source>
</evidence>
<sequence length="85" mass="9374">MFETFDSSIGNDLNKLLETRREDPSGQRLDRAIAALRDAAEQANQYRISATDAHERSQAQVMQEGLLAAAEVVTQVREAEPDADA</sequence>
<evidence type="ECO:0000313" key="1">
    <source>
        <dbReference type="EMBL" id="OAX56164.1"/>
    </source>
</evidence>
<gene>
    <name evidence="1" type="ORF">A6R73_14615</name>
</gene>
<name>A0A199P4E6_9XANT</name>
<dbReference type="InterPro" id="IPR048129">
    <property type="entry name" value="HrpD6-like"/>
</dbReference>
<dbReference type="RefSeq" id="WP_064539088.1">
    <property type="nucleotide sequence ID" value="NZ_LWSU01000089.1"/>
</dbReference>
<dbReference type="NCBIfam" id="NF041505">
    <property type="entry name" value="HrpD6"/>
    <property type="match status" value="1"/>
</dbReference>
<dbReference type="EMBL" id="LWSU01000089">
    <property type="protein sequence ID" value="OAX56164.1"/>
    <property type="molecule type" value="Genomic_DNA"/>
</dbReference>
<dbReference type="Proteomes" id="UP000093858">
    <property type="component" value="Unassembled WGS sequence"/>
</dbReference>